<dbReference type="PANTHER" id="PTHR46481">
    <property type="entry name" value="ZINC FINGER BED DOMAIN-CONTAINING PROTEIN 4"/>
    <property type="match status" value="1"/>
</dbReference>
<gene>
    <name evidence="10" type="ORF">RirG_123660</name>
</gene>
<dbReference type="Proteomes" id="UP000022910">
    <property type="component" value="Unassembled WGS sequence"/>
</dbReference>
<feature type="domain" description="BED-type" evidence="9">
    <location>
        <begin position="58"/>
        <end position="92"/>
    </location>
</feature>
<evidence type="ECO:0000256" key="6">
    <source>
        <dbReference type="ARBA" id="ARBA00023163"/>
    </source>
</evidence>
<name>A0A015JH54_RHIIW</name>
<evidence type="ECO:0000256" key="5">
    <source>
        <dbReference type="ARBA" id="ARBA00023015"/>
    </source>
</evidence>
<feature type="region of interest" description="Disordered" evidence="8">
    <location>
        <begin position="1"/>
        <end position="24"/>
    </location>
</feature>
<dbReference type="GO" id="GO:0003677">
    <property type="term" value="F:DNA binding"/>
    <property type="evidence" value="ECO:0007669"/>
    <property type="project" value="InterPro"/>
</dbReference>
<keyword evidence="6" id="KW-0804">Transcription</keyword>
<dbReference type="SMART" id="SM00614">
    <property type="entry name" value="ZnF_BED"/>
    <property type="match status" value="1"/>
</dbReference>
<proteinExistence type="predicted"/>
<keyword evidence="2" id="KW-0479">Metal-binding</keyword>
<sequence length="401" mass="46362">MTSVRPVINTDIDGFDIEGDETEPKQVNNELGNENQKIIIGRYKKKTSVAHLNFTLNKQNNTYSCIYCSITYKASKDGSTSTLIEHLRNKHSNLISGEKKVVVEAMDKFVKQADELKFTQDNWCNDLIKWVVVNDQPFTVVEDDHFKLMIKRLNREATIPSTVTICKDIHQAFNDKQTFILEELQNVPGQISFTLDAWTSKNQIPFLGITAHWITIAFFQVLKNYKLLTKLLGVTSDNASNMNTFFDYFKKMCNENNVTFDIEHQRVRCFAHIINLAAQDALKSLKGTGPDSEEEVLNNKVPVGVIAKLRILVTKIRASPQRRERFSMQCTVLKIKDLELIPDIRTRWNSTYMIMNRALYLREPLHYMASADNELKIYLLSDEDWNRIQEVESLMEVCKYI</sequence>
<dbReference type="EMBL" id="JEMT01018828">
    <property type="protein sequence ID" value="EXX66450.1"/>
    <property type="molecule type" value="Genomic_DNA"/>
</dbReference>
<dbReference type="OMA" id="TAHWITI"/>
<dbReference type="STRING" id="1432141.A0A015JH54"/>
<evidence type="ECO:0000256" key="4">
    <source>
        <dbReference type="ARBA" id="ARBA00022833"/>
    </source>
</evidence>
<organism evidence="10 11">
    <name type="scientific">Rhizophagus irregularis (strain DAOM 197198w)</name>
    <name type="common">Glomus intraradices</name>
    <dbReference type="NCBI Taxonomy" id="1432141"/>
    <lineage>
        <taxon>Eukaryota</taxon>
        <taxon>Fungi</taxon>
        <taxon>Fungi incertae sedis</taxon>
        <taxon>Mucoromycota</taxon>
        <taxon>Glomeromycotina</taxon>
        <taxon>Glomeromycetes</taxon>
        <taxon>Glomerales</taxon>
        <taxon>Glomeraceae</taxon>
        <taxon>Rhizophagus</taxon>
    </lineage>
</organism>
<evidence type="ECO:0000313" key="11">
    <source>
        <dbReference type="Proteomes" id="UP000022910"/>
    </source>
</evidence>
<dbReference type="InterPro" id="IPR052035">
    <property type="entry name" value="ZnF_BED_domain_contain"/>
</dbReference>
<protein>
    <recommendedName>
        <fullName evidence="9">BED-type domain-containing protein</fullName>
    </recommendedName>
</protein>
<keyword evidence="7" id="KW-0539">Nucleus</keyword>
<comment type="subcellular location">
    <subcellularLocation>
        <location evidence="1">Nucleus</location>
    </subcellularLocation>
</comment>
<dbReference type="InterPro" id="IPR012337">
    <property type="entry name" value="RNaseH-like_sf"/>
</dbReference>
<accession>A0A015JH54</accession>
<keyword evidence="5" id="KW-0805">Transcription regulation</keyword>
<evidence type="ECO:0000313" key="10">
    <source>
        <dbReference type="EMBL" id="EXX66450.1"/>
    </source>
</evidence>
<dbReference type="Pfam" id="PF02892">
    <property type="entry name" value="zf-BED"/>
    <property type="match status" value="1"/>
</dbReference>
<evidence type="ECO:0000259" key="9">
    <source>
        <dbReference type="Pfam" id="PF02892"/>
    </source>
</evidence>
<evidence type="ECO:0000256" key="8">
    <source>
        <dbReference type="SAM" id="MobiDB-lite"/>
    </source>
</evidence>
<dbReference type="PANTHER" id="PTHR46481:SF10">
    <property type="entry name" value="ZINC FINGER BED DOMAIN-CONTAINING PROTEIN 39"/>
    <property type="match status" value="1"/>
</dbReference>
<keyword evidence="11" id="KW-1185">Reference proteome</keyword>
<dbReference type="AlphaFoldDB" id="A0A015JH54"/>
<dbReference type="GO" id="GO:0005634">
    <property type="term" value="C:nucleus"/>
    <property type="evidence" value="ECO:0007669"/>
    <property type="project" value="UniProtKB-SubCell"/>
</dbReference>
<evidence type="ECO:0000256" key="2">
    <source>
        <dbReference type="ARBA" id="ARBA00022723"/>
    </source>
</evidence>
<keyword evidence="3" id="KW-0863">Zinc-finger</keyword>
<evidence type="ECO:0000256" key="3">
    <source>
        <dbReference type="ARBA" id="ARBA00022771"/>
    </source>
</evidence>
<keyword evidence="4" id="KW-0862">Zinc</keyword>
<evidence type="ECO:0000256" key="1">
    <source>
        <dbReference type="ARBA" id="ARBA00004123"/>
    </source>
</evidence>
<dbReference type="SUPFAM" id="SSF140996">
    <property type="entry name" value="Hermes dimerisation domain"/>
    <property type="match status" value="1"/>
</dbReference>
<comment type="caution">
    <text evidence="10">The sequence shown here is derived from an EMBL/GenBank/DDBJ whole genome shotgun (WGS) entry which is preliminary data.</text>
</comment>
<evidence type="ECO:0000256" key="7">
    <source>
        <dbReference type="ARBA" id="ARBA00023242"/>
    </source>
</evidence>
<dbReference type="HOGENOM" id="CLU_009123_19_3_1"/>
<dbReference type="SUPFAM" id="SSF53098">
    <property type="entry name" value="Ribonuclease H-like"/>
    <property type="match status" value="1"/>
</dbReference>
<reference evidence="10 11" key="1">
    <citation type="submission" date="2014-02" db="EMBL/GenBank/DDBJ databases">
        <title>Single nucleus genome sequencing reveals high similarity among nuclei of an endomycorrhizal fungus.</title>
        <authorList>
            <person name="Lin K."/>
            <person name="Geurts R."/>
            <person name="Zhang Z."/>
            <person name="Limpens E."/>
            <person name="Saunders D.G."/>
            <person name="Mu D."/>
            <person name="Pang E."/>
            <person name="Cao H."/>
            <person name="Cha H."/>
            <person name="Lin T."/>
            <person name="Zhou Q."/>
            <person name="Shang Y."/>
            <person name="Li Y."/>
            <person name="Ivanov S."/>
            <person name="Sharma T."/>
            <person name="Velzen R.V."/>
            <person name="Ruijter N.D."/>
            <person name="Aanen D.K."/>
            <person name="Win J."/>
            <person name="Kamoun S."/>
            <person name="Bisseling T."/>
            <person name="Huang S."/>
        </authorList>
    </citation>
    <scope>NUCLEOTIDE SEQUENCE [LARGE SCALE GENOMIC DNA]</scope>
    <source>
        <strain evidence="11">DAOM197198w</strain>
    </source>
</reference>
<dbReference type="InterPro" id="IPR003656">
    <property type="entry name" value="Znf_BED"/>
</dbReference>
<dbReference type="GO" id="GO:0008270">
    <property type="term" value="F:zinc ion binding"/>
    <property type="evidence" value="ECO:0007669"/>
    <property type="project" value="UniProtKB-KW"/>
</dbReference>